<name>A0AAN7PXP8_9COLE</name>
<comment type="caution">
    <text evidence="1">The sequence shown here is derived from an EMBL/GenBank/DDBJ whole genome shotgun (WGS) entry which is preliminary data.</text>
</comment>
<sequence>MAKALYCLITFLFKHQCQRTKKEEKVVREICIFTVIIYIKYWFQAPAGWSAPRNDLQLLKNLKDFDRINPEIATVALKKILGHLWYLSEELVSFAFFDDKLSVQDKKRMVDELKIEDTKDCPKRKSIDVEHIREKKIEDFVTSNSLRFFQIMGISSEFLK</sequence>
<organism evidence="1 2">
    <name type="scientific">Aquatica leii</name>
    <dbReference type="NCBI Taxonomy" id="1421715"/>
    <lineage>
        <taxon>Eukaryota</taxon>
        <taxon>Metazoa</taxon>
        <taxon>Ecdysozoa</taxon>
        <taxon>Arthropoda</taxon>
        <taxon>Hexapoda</taxon>
        <taxon>Insecta</taxon>
        <taxon>Pterygota</taxon>
        <taxon>Neoptera</taxon>
        <taxon>Endopterygota</taxon>
        <taxon>Coleoptera</taxon>
        <taxon>Polyphaga</taxon>
        <taxon>Elateriformia</taxon>
        <taxon>Elateroidea</taxon>
        <taxon>Lampyridae</taxon>
        <taxon>Luciolinae</taxon>
        <taxon>Aquatica</taxon>
    </lineage>
</organism>
<proteinExistence type="predicted"/>
<keyword evidence="2" id="KW-1185">Reference proteome</keyword>
<protein>
    <submittedName>
        <fullName evidence="1">Uncharacterized protein</fullName>
    </submittedName>
</protein>
<dbReference type="EMBL" id="JARPUR010000008">
    <property type="protein sequence ID" value="KAK4871625.1"/>
    <property type="molecule type" value="Genomic_DNA"/>
</dbReference>
<reference evidence="2" key="1">
    <citation type="submission" date="2023-01" db="EMBL/GenBank/DDBJ databases">
        <title>Key to firefly adult light organ development and bioluminescence: homeobox transcription factors regulate luciferase expression and transportation to peroxisome.</title>
        <authorList>
            <person name="Fu X."/>
        </authorList>
    </citation>
    <scope>NUCLEOTIDE SEQUENCE [LARGE SCALE GENOMIC DNA]</scope>
</reference>
<evidence type="ECO:0000313" key="2">
    <source>
        <dbReference type="Proteomes" id="UP001353858"/>
    </source>
</evidence>
<accession>A0AAN7PXP8</accession>
<dbReference type="AlphaFoldDB" id="A0AAN7PXP8"/>
<evidence type="ECO:0000313" key="1">
    <source>
        <dbReference type="EMBL" id="KAK4871625.1"/>
    </source>
</evidence>
<dbReference type="Proteomes" id="UP001353858">
    <property type="component" value="Unassembled WGS sequence"/>
</dbReference>
<gene>
    <name evidence="1" type="ORF">RN001_015749</name>
</gene>